<dbReference type="GO" id="GO:0032259">
    <property type="term" value="P:methylation"/>
    <property type="evidence" value="ECO:0007669"/>
    <property type="project" value="UniProtKB-KW"/>
</dbReference>
<dbReference type="Gene3D" id="3.40.50.150">
    <property type="entry name" value="Vaccinia Virus protein VP39"/>
    <property type="match status" value="1"/>
</dbReference>
<keyword evidence="1 5" id="KW-0489">Methyltransferase</keyword>
<dbReference type="SUPFAM" id="SSF53335">
    <property type="entry name" value="S-adenosyl-L-methionine-dependent methyltransferases"/>
    <property type="match status" value="1"/>
</dbReference>
<accession>A0ABU5XW64</accession>
<dbReference type="InterPro" id="IPR029063">
    <property type="entry name" value="SAM-dependent_MTases_sf"/>
</dbReference>
<protein>
    <submittedName>
        <fullName evidence="5">Class I SAM-dependent methyltransferase</fullName>
        <ecNumber evidence="5">2.1.-.-</ecNumber>
    </submittedName>
</protein>
<dbReference type="GO" id="GO:0008168">
    <property type="term" value="F:methyltransferase activity"/>
    <property type="evidence" value="ECO:0007669"/>
    <property type="project" value="UniProtKB-KW"/>
</dbReference>
<dbReference type="PANTHER" id="PTHR44068:SF11">
    <property type="entry name" value="GERANYL DIPHOSPHATE 2-C-METHYLTRANSFERASE"/>
    <property type="match status" value="1"/>
</dbReference>
<proteinExistence type="predicted"/>
<evidence type="ECO:0000313" key="5">
    <source>
        <dbReference type="EMBL" id="MEB3031992.1"/>
    </source>
</evidence>
<evidence type="ECO:0000256" key="1">
    <source>
        <dbReference type="ARBA" id="ARBA00022603"/>
    </source>
</evidence>
<keyword evidence="6" id="KW-1185">Reference proteome</keyword>
<comment type="caution">
    <text evidence="5">The sequence shown here is derived from an EMBL/GenBank/DDBJ whole genome shotgun (WGS) entry which is preliminary data.</text>
</comment>
<gene>
    <name evidence="5" type="ORF">KV113_10535</name>
</gene>
<keyword evidence="2 5" id="KW-0808">Transferase</keyword>
<dbReference type="RefSeq" id="WP_224975314.1">
    <property type="nucleotide sequence ID" value="NZ_JAYJJU010000008.1"/>
</dbReference>
<dbReference type="Pfam" id="PF08241">
    <property type="entry name" value="Methyltransf_11"/>
    <property type="match status" value="1"/>
</dbReference>
<organism evidence="5 6">
    <name type="scientific">[Mycobacterium] nativiensis</name>
    <dbReference type="NCBI Taxonomy" id="2855503"/>
    <lineage>
        <taxon>Bacteria</taxon>
        <taxon>Bacillati</taxon>
        <taxon>Actinomycetota</taxon>
        <taxon>Actinomycetes</taxon>
        <taxon>Mycobacteriales</taxon>
        <taxon>Mycobacteriaceae</taxon>
        <taxon>Mycolicibacter</taxon>
    </lineage>
</organism>
<dbReference type="InterPro" id="IPR020803">
    <property type="entry name" value="MeTfrase_dom"/>
</dbReference>
<dbReference type="InterPro" id="IPR013216">
    <property type="entry name" value="Methyltransf_11"/>
</dbReference>
<dbReference type="EC" id="2.1.-.-" evidence="5"/>
<keyword evidence="3" id="KW-0949">S-adenosyl-L-methionine</keyword>
<evidence type="ECO:0000256" key="2">
    <source>
        <dbReference type="ARBA" id="ARBA00022679"/>
    </source>
</evidence>
<dbReference type="CDD" id="cd02440">
    <property type="entry name" value="AdoMet_MTases"/>
    <property type="match status" value="1"/>
</dbReference>
<dbReference type="PANTHER" id="PTHR44068">
    <property type="entry name" value="ZGC:194242"/>
    <property type="match status" value="1"/>
</dbReference>
<dbReference type="InterPro" id="IPR050447">
    <property type="entry name" value="Erg6_SMT_methyltransf"/>
</dbReference>
<dbReference type="Proteomes" id="UP001298593">
    <property type="component" value="Unassembled WGS sequence"/>
</dbReference>
<dbReference type="EMBL" id="JAYJJU010000008">
    <property type="protein sequence ID" value="MEB3031992.1"/>
    <property type="molecule type" value="Genomic_DNA"/>
</dbReference>
<evidence type="ECO:0000313" key="6">
    <source>
        <dbReference type="Proteomes" id="UP001298593"/>
    </source>
</evidence>
<feature type="domain" description="Polyketide synthase-like methyltransferase" evidence="4">
    <location>
        <begin position="42"/>
        <end position="301"/>
    </location>
</feature>
<evidence type="ECO:0000259" key="4">
    <source>
        <dbReference type="SMART" id="SM00828"/>
    </source>
</evidence>
<evidence type="ECO:0000256" key="3">
    <source>
        <dbReference type="ARBA" id="ARBA00022691"/>
    </source>
</evidence>
<dbReference type="SMART" id="SM00828">
    <property type="entry name" value="PKS_MT"/>
    <property type="match status" value="1"/>
</dbReference>
<name>A0ABU5XW64_9MYCO</name>
<reference evidence="5 6" key="1">
    <citation type="submission" date="2023-12" db="EMBL/GenBank/DDBJ databases">
        <title>Description of new species of Mycobacterium terrae complex isolated from sewage at the Sao Paulo Zoological Park Foundation in Brazil.</title>
        <authorList>
            <person name="Romagnoli C.L."/>
            <person name="Conceicao E.C."/>
            <person name="Machado E."/>
            <person name="Barreto L.B.P.F."/>
            <person name="Sharma A."/>
            <person name="Silva N.M."/>
            <person name="Marques L.E."/>
            <person name="Juliana M.A."/>
            <person name="Lourenco M.C.S."/>
            <person name="Digiampietri L.A."/>
            <person name="Suffys P.N."/>
            <person name="Viana-Niero C."/>
        </authorList>
    </citation>
    <scope>NUCLEOTIDE SEQUENCE [LARGE SCALE GENOMIC DNA]</scope>
    <source>
        <strain evidence="5 6">MYC340</strain>
    </source>
</reference>
<sequence>MVTIPRHVQDESTAARLRRWLDEWGQAARVALASSDGPKTGLIYDIVGTQNLFGEESLFINFGYWKDKPATLDEASRDLARLVARSGDFNARDTIIDCGCGYGDQDILWAQEFGPRRITGVNVAQEQIQIATRRVADAGLADRIAYVNASATDLPQRDASCNKVVALESAFHFPSRVDFFAEALRVLKPGGRLVTADIVPKRGPLNGWARAEVARRGWRGASGRAVQAAADLTGYRDLLREVGFVDAETQSITDDVYAPLGNFLHTRLREPDMRHVNPVLRYAFSPLGFRINGAFSDYIIAVAHKARPTRRR</sequence>